<accession>A0A2A6BRZ2</accession>
<protein>
    <submittedName>
        <fullName evidence="1">Uncharacterized protein</fullName>
    </submittedName>
</protein>
<gene>
    <name evidence="1" type="primary">WBGene00117200</name>
</gene>
<dbReference type="EnsemblMetazoa" id="PPA27646.1">
    <property type="protein sequence ID" value="PPA27646.1"/>
    <property type="gene ID" value="WBGene00117200"/>
</dbReference>
<accession>A0A8R1YMG9</accession>
<organism evidence="1 2">
    <name type="scientific">Pristionchus pacificus</name>
    <name type="common">Parasitic nematode worm</name>
    <dbReference type="NCBI Taxonomy" id="54126"/>
    <lineage>
        <taxon>Eukaryota</taxon>
        <taxon>Metazoa</taxon>
        <taxon>Ecdysozoa</taxon>
        <taxon>Nematoda</taxon>
        <taxon>Chromadorea</taxon>
        <taxon>Rhabditida</taxon>
        <taxon>Rhabditina</taxon>
        <taxon>Diplogasteromorpha</taxon>
        <taxon>Diplogasteroidea</taxon>
        <taxon>Neodiplogasteridae</taxon>
        <taxon>Pristionchus</taxon>
    </lineage>
</organism>
<reference evidence="1" key="2">
    <citation type="submission" date="2022-06" db="UniProtKB">
        <authorList>
            <consortium name="EnsemblMetazoa"/>
        </authorList>
    </citation>
    <scope>IDENTIFICATION</scope>
    <source>
        <strain evidence="1">PS312</strain>
    </source>
</reference>
<proteinExistence type="predicted"/>
<evidence type="ECO:0000313" key="1">
    <source>
        <dbReference type="EnsemblMetazoa" id="PPA27646.1"/>
    </source>
</evidence>
<evidence type="ECO:0000313" key="2">
    <source>
        <dbReference type="Proteomes" id="UP000005239"/>
    </source>
</evidence>
<reference evidence="2" key="1">
    <citation type="journal article" date="2008" name="Nat. Genet.">
        <title>The Pristionchus pacificus genome provides a unique perspective on nematode lifestyle and parasitism.</title>
        <authorList>
            <person name="Dieterich C."/>
            <person name="Clifton S.W."/>
            <person name="Schuster L.N."/>
            <person name="Chinwalla A."/>
            <person name="Delehaunty K."/>
            <person name="Dinkelacker I."/>
            <person name="Fulton L."/>
            <person name="Fulton R."/>
            <person name="Godfrey J."/>
            <person name="Minx P."/>
            <person name="Mitreva M."/>
            <person name="Roeseler W."/>
            <person name="Tian H."/>
            <person name="Witte H."/>
            <person name="Yang S.P."/>
            <person name="Wilson R.K."/>
            <person name="Sommer R.J."/>
        </authorList>
    </citation>
    <scope>NUCLEOTIDE SEQUENCE [LARGE SCALE GENOMIC DNA]</scope>
    <source>
        <strain evidence="2">PS312</strain>
    </source>
</reference>
<keyword evidence="2" id="KW-1185">Reference proteome</keyword>
<sequence length="169" mass="19575">MLLPSITRSLCNGRKSYIVKILLLIFIAYISLSIATKSKKIHEAFTDPLFNYKSEEVTFNYDLLSTTSEYVMSNWRVPISFAIFLHELENDPTTVRELVNKNVNGVLISTCRIDTLQFLSAMANVSDPEATRHVNVHVLFNIYQVYKDKQEHHTQFEVKMMMKRQAGEH</sequence>
<dbReference type="Proteomes" id="UP000005239">
    <property type="component" value="Unassembled WGS sequence"/>
</dbReference>
<dbReference type="AlphaFoldDB" id="A0A2A6BRZ2"/>
<name>A0A2A6BRZ2_PRIPA</name>